<organism evidence="1 2">
    <name type="scientific">Leuconostoc pseudomesenteroides</name>
    <dbReference type="NCBI Taxonomy" id="33968"/>
    <lineage>
        <taxon>Bacteria</taxon>
        <taxon>Bacillati</taxon>
        <taxon>Bacillota</taxon>
        <taxon>Bacilli</taxon>
        <taxon>Lactobacillales</taxon>
        <taxon>Lactobacillaceae</taxon>
        <taxon>Leuconostoc</taxon>
    </lineage>
</organism>
<dbReference type="eggNOG" id="COG1399">
    <property type="taxonomic scope" value="Bacteria"/>
</dbReference>
<name>A0A1X0VCC0_LEUPS</name>
<gene>
    <name evidence="1" type="ORF">BMR96_07695</name>
</gene>
<comment type="caution">
    <text evidence="1">The sequence shown here is derived from an EMBL/GenBank/DDBJ whole genome shotgun (WGS) entry which is preliminary data.</text>
</comment>
<reference evidence="1 2" key="1">
    <citation type="journal article" date="2017" name="Front. Microbiol.">
        <title>Genomic Characterization of Dairy Associated Leuconostoc Species and Diversity of Leuconostocs in Undefined Mixed Mesophilic Starter Cultures.</title>
        <authorList>
            <person name="Frantzen C.A."/>
            <person name="Kot W."/>
            <person name="Pedersen T.B."/>
            <person name="Ardo Y.M."/>
            <person name="Broadbent J.R."/>
            <person name="Neve H."/>
            <person name="Hansen L.H."/>
            <person name="Dal Bello F."/>
            <person name="Ostlie H.M."/>
            <person name="Kleppen H.P."/>
            <person name="Vogensen F.K."/>
            <person name="Holo H."/>
        </authorList>
    </citation>
    <scope>NUCLEOTIDE SEQUENCE [LARGE SCALE GENOMIC DNA]</scope>
    <source>
        <strain evidence="1 2">LMGCF08</strain>
    </source>
</reference>
<evidence type="ECO:0000313" key="2">
    <source>
        <dbReference type="Proteomes" id="UP000192288"/>
    </source>
</evidence>
<dbReference type="Pfam" id="PF02620">
    <property type="entry name" value="YceD"/>
    <property type="match status" value="1"/>
</dbReference>
<accession>A0A1X0VCC0</accession>
<dbReference type="RefSeq" id="WP_084058208.1">
    <property type="nucleotide sequence ID" value="NZ_MPLS01000029.1"/>
</dbReference>
<dbReference type="Proteomes" id="UP000192288">
    <property type="component" value="Unassembled WGS sequence"/>
</dbReference>
<dbReference type="AlphaFoldDB" id="A0A1X0VCC0"/>
<protein>
    <submittedName>
        <fullName evidence="1">Metal-binding protein</fullName>
    </submittedName>
</protein>
<dbReference type="InterPro" id="IPR003772">
    <property type="entry name" value="YceD"/>
</dbReference>
<dbReference type="EMBL" id="MPLS01000029">
    <property type="protein sequence ID" value="ORI97331.1"/>
    <property type="molecule type" value="Genomic_DNA"/>
</dbReference>
<dbReference type="STRING" id="33968.BMS77_07920"/>
<proteinExistence type="predicted"/>
<sequence>MKYAKNQLLKYRQKPLVLAEQLNLEAVAKQRFPETVLALSPLEVAGQVSYLDNDDIILTMTVTGTITVPSSRSLEAVKLPVEVTIDERYIEDATRLSDFEETEAVFLLENDVLNVDDAILENIIANLPLQILTAEEKDSDILPSGKDWHVISEETYKNEKMSDNGVKLDPRLAKLDDFFKE</sequence>
<evidence type="ECO:0000313" key="1">
    <source>
        <dbReference type="EMBL" id="ORI97331.1"/>
    </source>
</evidence>